<evidence type="ECO:0008006" key="3">
    <source>
        <dbReference type="Google" id="ProtNLM"/>
    </source>
</evidence>
<comment type="caution">
    <text evidence="1">The sequence shown here is derived from an EMBL/GenBank/DDBJ whole genome shotgun (WGS) entry which is preliminary data.</text>
</comment>
<dbReference type="EMBL" id="SRJF01000001">
    <property type="protein sequence ID" value="TGA81010.1"/>
    <property type="molecule type" value="Genomic_DNA"/>
</dbReference>
<gene>
    <name evidence="1" type="ORF">E2556_01455</name>
</gene>
<accession>A0ABY2KJ76</accession>
<keyword evidence="2" id="KW-1185">Reference proteome</keyword>
<dbReference type="Proteomes" id="UP000298482">
    <property type="component" value="Unassembled WGS sequence"/>
</dbReference>
<dbReference type="RefSeq" id="WP_103328921.1">
    <property type="nucleotide sequence ID" value="NZ_PPRD01000029.1"/>
</dbReference>
<evidence type="ECO:0000313" key="2">
    <source>
        <dbReference type="Proteomes" id="UP000298482"/>
    </source>
</evidence>
<reference evidence="1 2" key="1">
    <citation type="submission" date="2019-04" db="EMBL/GenBank/DDBJ databases">
        <title>Genomic characterization of Staphylococcus petrasii strains.</title>
        <authorList>
            <person name="Vrbovska V."/>
            <person name="Kovarovic V."/>
            <person name="Maslanova I."/>
            <person name="Indrakova A."/>
            <person name="Petras P."/>
            <person name="Sedo O."/>
            <person name="Svec P."/>
            <person name="Fisarova L."/>
            <person name="Sedlacek I."/>
            <person name="Doskar J."/>
            <person name="Pantucek R."/>
        </authorList>
    </citation>
    <scope>NUCLEOTIDE SEQUENCE [LARGE SCALE GENOMIC DNA]</scope>
    <source>
        <strain evidence="1 2">CCM 8421</strain>
    </source>
</reference>
<proteinExistence type="predicted"/>
<organism evidence="1 2">
    <name type="scientific">Staphylococcus croceilyticus</name>
    <dbReference type="NCBI Taxonomy" id="319942"/>
    <lineage>
        <taxon>Bacteria</taxon>
        <taxon>Bacillati</taxon>
        <taxon>Bacillota</taxon>
        <taxon>Bacilli</taxon>
        <taxon>Bacillales</taxon>
        <taxon>Staphylococcaceae</taxon>
        <taxon>Staphylococcus</taxon>
    </lineage>
</organism>
<evidence type="ECO:0000313" key="1">
    <source>
        <dbReference type="EMBL" id="TGA81010.1"/>
    </source>
</evidence>
<name>A0ABY2KJ76_9STAP</name>
<sequence>MLQNKESTRLLYQAVSELAEQMGQNQIETKSVSLIFLDFDLEYEVFERVFANFIKYVAHKTIEEIKYKDLIRLIDEALPEGRELYPLIKNQIIIGFANNYLSQLKPLANDIQNEMGTSINPEIEDI</sequence>
<protein>
    <recommendedName>
        <fullName evidence="3">Genomic island nu Sa alpha2</fullName>
    </recommendedName>
</protein>